<evidence type="ECO:0000313" key="5">
    <source>
        <dbReference type="Proteomes" id="UP000176609"/>
    </source>
</evidence>
<keyword evidence="2" id="KW-1133">Transmembrane helix</keyword>
<keyword evidence="2" id="KW-0472">Membrane</keyword>
<evidence type="ECO:0000256" key="1">
    <source>
        <dbReference type="ARBA" id="ARBA00006068"/>
    </source>
</evidence>
<accession>A0A1F6ANI9</accession>
<organism evidence="4 5">
    <name type="scientific">Candidatus Gottesmanbacteria bacterium RIFCSPLOWO2_01_FULL_39_12b</name>
    <dbReference type="NCBI Taxonomy" id="1798388"/>
    <lineage>
        <taxon>Bacteria</taxon>
        <taxon>Candidatus Gottesmaniibacteriota</taxon>
    </lineage>
</organism>
<name>A0A1F6ANI9_9BACT</name>
<proteinExistence type="inferred from homology"/>
<feature type="transmembrane region" description="Helical" evidence="2">
    <location>
        <begin position="12"/>
        <end position="33"/>
    </location>
</feature>
<comment type="similarity">
    <text evidence="1">Belongs to the LytR/CpsA/Psr (LCP) family.</text>
</comment>
<dbReference type="Pfam" id="PF03816">
    <property type="entry name" value="LytR_cpsA_psr"/>
    <property type="match status" value="1"/>
</dbReference>
<reference evidence="4 5" key="1">
    <citation type="journal article" date="2016" name="Nat. Commun.">
        <title>Thousands of microbial genomes shed light on interconnected biogeochemical processes in an aquifer system.</title>
        <authorList>
            <person name="Anantharaman K."/>
            <person name="Brown C.T."/>
            <person name="Hug L.A."/>
            <person name="Sharon I."/>
            <person name="Castelle C.J."/>
            <person name="Probst A.J."/>
            <person name="Thomas B.C."/>
            <person name="Singh A."/>
            <person name="Wilkins M.J."/>
            <person name="Karaoz U."/>
            <person name="Brodie E.L."/>
            <person name="Williams K.H."/>
            <person name="Hubbard S.S."/>
            <person name="Banfield J.F."/>
        </authorList>
    </citation>
    <scope>NUCLEOTIDE SEQUENCE [LARGE SCALE GENOMIC DNA]</scope>
</reference>
<dbReference type="PANTHER" id="PTHR33392:SF6">
    <property type="entry name" value="POLYISOPRENYL-TEICHOIC ACID--PEPTIDOGLYCAN TEICHOIC ACID TRANSFERASE TAGU"/>
    <property type="match status" value="1"/>
</dbReference>
<comment type="caution">
    <text evidence="4">The sequence shown here is derived from an EMBL/GenBank/DDBJ whole genome shotgun (WGS) entry which is preliminary data.</text>
</comment>
<protein>
    <recommendedName>
        <fullName evidence="3">Cell envelope-related transcriptional attenuator domain-containing protein</fullName>
    </recommendedName>
</protein>
<dbReference type="AlphaFoldDB" id="A0A1F6ANI9"/>
<dbReference type="Proteomes" id="UP000176609">
    <property type="component" value="Unassembled WGS sequence"/>
</dbReference>
<feature type="domain" description="Cell envelope-related transcriptional attenuator" evidence="3">
    <location>
        <begin position="89"/>
        <end position="258"/>
    </location>
</feature>
<sequence>MLRVFKRRLIKYIGLLKPTLFVGIFFLGLVILYRTIFPIYQFTRDNNLSPELFISLILNKNFTLKQYQGRTNIILLGISGTSHDGSDLTDSIILMSIDFTKNDVVLLSIPRDIWIPSLKTKVNSSYHYGQEKKNDGGITLVKSSVAEITGQTVSYAWIVDFAGFTKMIDLVGGIDVNIDRSFDDPLYPISGREDDFCGGDPTFACRYEKIHFDAGWQHLNGIMALKFVRSRNATGEEGTDFARGKRQLQVILALKDKVIKSSIWKKPSTLKNLISTFNETTKTDMNLSEKLMFFRYLFQLPDEKIRRLVIDTGDKEKKRNGFLINPPEWEYGGIWVLAPRTGDFEEIHQYISCQLQNSNCEIKP</sequence>
<gene>
    <name evidence="4" type="ORF">A2960_04730</name>
</gene>
<evidence type="ECO:0000259" key="3">
    <source>
        <dbReference type="Pfam" id="PF03816"/>
    </source>
</evidence>
<dbReference type="Gene3D" id="3.40.630.190">
    <property type="entry name" value="LCP protein"/>
    <property type="match status" value="1"/>
</dbReference>
<evidence type="ECO:0000313" key="4">
    <source>
        <dbReference type="EMBL" id="OGG26254.1"/>
    </source>
</evidence>
<dbReference type="InterPro" id="IPR004474">
    <property type="entry name" value="LytR_CpsA_psr"/>
</dbReference>
<dbReference type="InterPro" id="IPR050922">
    <property type="entry name" value="LytR/CpsA/Psr_CW_biosynth"/>
</dbReference>
<keyword evidence="2" id="KW-0812">Transmembrane</keyword>
<evidence type="ECO:0000256" key="2">
    <source>
        <dbReference type="SAM" id="Phobius"/>
    </source>
</evidence>
<dbReference type="PANTHER" id="PTHR33392">
    <property type="entry name" value="POLYISOPRENYL-TEICHOIC ACID--PEPTIDOGLYCAN TEICHOIC ACID TRANSFERASE TAGU"/>
    <property type="match status" value="1"/>
</dbReference>
<dbReference type="EMBL" id="MFJR01000012">
    <property type="protein sequence ID" value="OGG26254.1"/>
    <property type="molecule type" value="Genomic_DNA"/>
</dbReference>